<evidence type="ECO:0000313" key="3">
    <source>
        <dbReference type="Proteomes" id="UP000077266"/>
    </source>
</evidence>
<proteinExistence type="predicted"/>
<dbReference type="AlphaFoldDB" id="A0A165IIX2"/>
<keyword evidence="3" id="KW-1185">Reference proteome</keyword>
<accession>A0A165IIX2</accession>
<evidence type="ECO:0000256" key="1">
    <source>
        <dbReference type="SAM" id="MobiDB-lite"/>
    </source>
</evidence>
<reference evidence="2 3" key="1">
    <citation type="journal article" date="2016" name="Mol. Biol. Evol.">
        <title>Comparative Genomics of Early-Diverging Mushroom-Forming Fungi Provides Insights into the Origins of Lignocellulose Decay Capabilities.</title>
        <authorList>
            <person name="Nagy L.G."/>
            <person name="Riley R."/>
            <person name="Tritt A."/>
            <person name="Adam C."/>
            <person name="Daum C."/>
            <person name="Floudas D."/>
            <person name="Sun H."/>
            <person name="Yadav J.S."/>
            <person name="Pangilinan J."/>
            <person name="Larsson K.H."/>
            <person name="Matsuura K."/>
            <person name="Barry K."/>
            <person name="Labutti K."/>
            <person name="Kuo R."/>
            <person name="Ohm R.A."/>
            <person name="Bhattacharya S.S."/>
            <person name="Shirouzu T."/>
            <person name="Yoshinaga Y."/>
            <person name="Martin F.M."/>
            <person name="Grigoriev I.V."/>
            <person name="Hibbett D.S."/>
        </authorList>
    </citation>
    <scope>NUCLEOTIDE SEQUENCE [LARGE SCALE GENOMIC DNA]</scope>
    <source>
        <strain evidence="2 3">HHB12029</strain>
    </source>
</reference>
<organism evidence="2 3">
    <name type="scientific">Exidia glandulosa HHB12029</name>
    <dbReference type="NCBI Taxonomy" id="1314781"/>
    <lineage>
        <taxon>Eukaryota</taxon>
        <taxon>Fungi</taxon>
        <taxon>Dikarya</taxon>
        <taxon>Basidiomycota</taxon>
        <taxon>Agaricomycotina</taxon>
        <taxon>Agaricomycetes</taxon>
        <taxon>Auriculariales</taxon>
        <taxon>Exidiaceae</taxon>
        <taxon>Exidia</taxon>
    </lineage>
</organism>
<protein>
    <submittedName>
        <fullName evidence="2">Uncharacterized protein</fullName>
    </submittedName>
</protein>
<feature type="region of interest" description="Disordered" evidence="1">
    <location>
        <begin position="22"/>
        <end position="93"/>
    </location>
</feature>
<dbReference type="Proteomes" id="UP000077266">
    <property type="component" value="Unassembled WGS sequence"/>
</dbReference>
<feature type="compositionally biased region" description="Basic and acidic residues" evidence="1">
    <location>
        <begin position="79"/>
        <end position="88"/>
    </location>
</feature>
<gene>
    <name evidence="2" type="ORF">EXIGLDRAFT_835649</name>
</gene>
<sequence length="460" mass="50229">MYTGRLKRTLADPASEAISAKRVRPLDLSDGPGGGNILPRPRKCRKLPVGPRISRATRRNAFHPRVNATAIPQTPLRASDLDFGHSDESTTQGPSVAWTALSSEAMTSIKRDFPGLATAIDNYEDTGCIDIADFDLRFRLNDYRPSHGGFYHPFAGDASGTRIGSLKGDMVRAIHESRGGYHTSPASSDMPLDYMFTALACGTYGNSVAPDALVFALSRHYPVQTLSSSHLEKSDAEVLRILRAAEKYGYRVSLTQLELSHFGNPSNRHLHDPSYPLDASGSEMAGVRAIQARLSAFRDPSGIRIFSTDSEMLLADDSVLNSDIFWSASPAQQISHCDTKEGLGAYYDIEHKFFRTAVVLWRNEDVGSVMLKRSSGAADVMRHLSLVAAAHPCVVKMLSPDAVDPVLDDALLLLEAPKKTWRKVYGREAARDALATLVLRIAACRGADSVCTRVLEALRD</sequence>
<dbReference type="InParanoid" id="A0A165IIX2"/>
<dbReference type="EMBL" id="KV425989">
    <property type="protein sequence ID" value="KZV93463.1"/>
    <property type="molecule type" value="Genomic_DNA"/>
</dbReference>
<evidence type="ECO:0000313" key="2">
    <source>
        <dbReference type="EMBL" id="KZV93463.1"/>
    </source>
</evidence>
<name>A0A165IIX2_EXIGL</name>